<evidence type="ECO:0000313" key="2">
    <source>
        <dbReference type="EMBL" id="OAG21063.1"/>
    </source>
</evidence>
<dbReference type="PANTHER" id="PTHR38790:SF8">
    <property type="entry name" value="F-BOX DOMAIN-CONTAINING PROTEIN"/>
    <property type="match status" value="1"/>
</dbReference>
<feature type="domain" description="DUF7730" evidence="1">
    <location>
        <begin position="24"/>
        <end position="212"/>
    </location>
</feature>
<sequence>MVTTTFFSRARRSAVHAPNKIRGFLALPGEIRNQIYNYYFESERRCEIVGNGAQFTQRSPQTIKLSLNLALAKDTTPAHKSEANIIPPTAVRFPRPLGKYNAVRGLCTNWQGSLHALSLVCKQIYSETATFLYQKTVFVFNAPKRMVNFFRFASSVGIENITKLHLHYNTYGHPHRTDFRIWQEKHSQSWQRACKTASRKLTSLHELEVWMKVHEAAPKLSLREKWLRPLLQFRRLACPKELASGKTASTQPVHCQSGLQIAKVHVETHWTKNVELYWADNRRLVEASKDLHQLFGQAVGSAIIGSTEQAAMAGFNAAWREKHAEWRNHLPLVRGA</sequence>
<dbReference type="OMA" id="HYNTYGH"/>
<dbReference type="KEGG" id="aalt:CC77DRAFT_849428"/>
<name>A0A177DMP2_ALTAL</name>
<dbReference type="AlphaFoldDB" id="A0A177DMP2"/>
<dbReference type="VEuPathDB" id="FungiDB:CC77DRAFT_849428"/>
<evidence type="ECO:0000313" key="3">
    <source>
        <dbReference type="Proteomes" id="UP000077248"/>
    </source>
</evidence>
<dbReference type="Proteomes" id="UP000077248">
    <property type="component" value="Unassembled WGS sequence"/>
</dbReference>
<dbReference type="PANTHER" id="PTHR38790">
    <property type="entry name" value="2EXR DOMAIN-CONTAINING PROTEIN-RELATED"/>
    <property type="match status" value="1"/>
</dbReference>
<proteinExistence type="predicted"/>
<keyword evidence="3" id="KW-1185">Reference proteome</keyword>
<dbReference type="EMBL" id="KV441477">
    <property type="protein sequence ID" value="OAG21063.1"/>
    <property type="molecule type" value="Genomic_DNA"/>
</dbReference>
<reference evidence="2 3" key="1">
    <citation type="submission" date="2016-05" db="EMBL/GenBank/DDBJ databases">
        <title>Comparative analysis of secretome profiles of manganese(II)-oxidizing ascomycete fungi.</title>
        <authorList>
            <consortium name="DOE Joint Genome Institute"/>
            <person name="Zeiner C.A."/>
            <person name="Purvine S.O."/>
            <person name="Zink E.M."/>
            <person name="Wu S."/>
            <person name="Pasa-Tolic L."/>
            <person name="Chaput D.L."/>
            <person name="Haridas S."/>
            <person name="Grigoriev I.V."/>
            <person name="Santelli C.M."/>
            <person name="Hansel C.M."/>
        </authorList>
    </citation>
    <scope>NUCLEOTIDE SEQUENCE [LARGE SCALE GENOMIC DNA]</scope>
    <source>
        <strain evidence="2 3">SRC1lrK2f</strain>
    </source>
</reference>
<dbReference type="InterPro" id="IPR056632">
    <property type="entry name" value="DUF7730"/>
</dbReference>
<organism evidence="2 3">
    <name type="scientific">Alternaria alternata</name>
    <name type="common">Alternaria rot fungus</name>
    <name type="synonym">Torula alternata</name>
    <dbReference type="NCBI Taxonomy" id="5599"/>
    <lineage>
        <taxon>Eukaryota</taxon>
        <taxon>Fungi</taxon>
        <taxon>Dikarya</taxon>
        <taxon>Ascomycota</taxon>
        <taxon>Pezizomycotina</taxon>
        <taxon>Dothideomycetes</taxon>
        <taxon>Pleosporomycetidae</taxon>
        <taxon>Pleosporales</taxon>
        <taxon>Pleosporineae</taxon>
        <taxon>Pleosporaceae</taxon>
        <taxon>Alternaria</taxon>
        <taxon>Alternaria sect. Alternaria</taxon>
        <taxon>Alternaria alternata complex</taxon>
    </lineage>
</organism>
<evidence type="ECO:0000259" key="1">
    <source>
        <dbReference type="Pfam" id="PF24864"/>
    </source>
</evidence>
<accession>A0A177DMP2</accession>
<dbReference type="Pfam" id="PF24864">
    <property type="entry name" value="DUF7730"/>
    <property type="match status" value="1"/>
</dbReference>
<dbReference type="RefSeq" id="XP_018386484.1">
    <property type="nucleotide sequence ID" value="XM_018533415.1"/>
</dbReference>
<protein>
    <recommendedName>
        <fullName evidence="1">DUF7730 domain-containing protein</fullName>
    </recommendedName>
</protein>
<dbReference type="GeneID" id="29119009"/>
<gene>
    <name evidence="2" type="ORF">CC77DRAFT_849428</name>
</gene>
<dbReference type="STRING" id="5599.A0A177DMP2"/>